<feature type="domain" description="Galectin" evidence="3">
    <location>
        <begin position="1311"/>
        <end position="1445"/>
    </location>
</feature>
<evidence type="ECO:0000259" key="3">
    <source>
        <dbReference type="PROSITE" id="PS51304"/>
    </source>
</evidence>
<evidence type="ECO:0000313" key="5">
    <source>
        <dbReference type="WBParaSite" id="maker-uti_cns_0001177-snap-gene-0.3-mRNA-1"/>
    </source>
</evidence>
<evidence type="ECO:0000313" key="4">
    <source>
        <dbReference type="Proteomes" id="UP000095280"/>
    </source>
</evidence>
<protein>
    <submittedName>
        <fullName evidence="5">Galectin domain-containing protein</fullName>
    </submittedName>
</protein>
<evidence type="ECO:0000256" key="1">
    <source>
        <dbReference type="ARBA" id="ARBA00022734"/>
    </source>
</evidence>
<feature type="compositionally biased region" description="Polar residues" evidence="2">
    <location>
        <begin position="324"/>
        <end position="333"/>
    </location>
</feature>
<feature type="compositionally biased region" description="Low complexity" evidence="2">
    <location>
        <begin position="545"/>
        <end position="563"/>
    </location>
</feature>
<dbReference type="PANTHER" id="PTHR11346:SF147">
    <property type="entry name" value="GALECTIN"/>
    <property type="match status" value="1"/>
</dbReference>
<feature type="compositionally biased region" description="Low complexity" evidence="2">
    <location>
        <begin position="481"/>
        <end position="492"/>
    </location>
</feature>
<feature type="compositionally biased region" description="Basic and acidic residues" evidence="2">
    <location>
        <begin position="375"/>
        <end position="386"/>
    </location>
</feature>
<dbReference type="SUPFAM" id="SSF49899">
    <property type="entry name" value="Concanavalin A-like lectins/glucanases"/>
    <property type="match status" value="3"/>
</dbReference>
<dbReference type="PANTHER" id="PTHR11346">
    <property type="entry name" value="GALECTIN"/>
    <property type="match status" value="1"/>
</dbReference>
<keyword evidence="4" id="KW-1185">Reference proteome</keyword>
<feature type="compositionally biased region" description="Basic and acidic residues" evidence="2">
    <location>
        <begin position="645"/>
        <end position="656"/>
    </location>
</feature>
<feature type="region of interest" description="Disordered" evidence="2">
    <location>
        <begin position="808"/>
        <end position="838"/>
    </location>
</feature>
<dbReference type="InterPro" id="IPR044156">
    <property type="entry name" value="Galectin-like"/>
</dbReference>
<dbReference type="InterPro" id="IPR001079">
    <property type="entry name" value="Galectin_CRD"/>
</dbReference>
<dbReference type="GO" id="GO:0030246">
    <property type="term" value="F:carbohydrate binding"/>
    <property type="evidence" value="ECO:0007669"/>
    <property type="project" value="UniProtKB-KW"/>
</dbReference>
<organism evidence="4 5">
    <name type="scientific">Macrostomum lignano</name>
    <dbReference type="NCBI Taxonomy" id="282301"/>
    <lineage>
        <taxon>Eukaryota</taxon>
        <taxon>Metazoa</taxon>
        <taxon>Spiralia</taxon>
        <taxon>Lophotrochozoa</taxon>
        <taxon>Platyhelminthes</taxon>
        <taxon>Rhabditophora</taxon>
        <taxon>Macrostomorpha</taxon>
        <taxon>Macrostomida</taxon>
        <taxon>Macrostomidae</taxon>
        <taxon>Macrostomum</taxon>
    </lineage>
</organism>
<dbReference type="SMART" id="SM00908">
    <property type="entry name" value="Gal-bind_lectin"/>
    <property type="match status" value="2"/>
</dbReference>
<keyword evidence="1" id="KW-0430">Lectin</keyword>
<evidence type="ECO:0000256" key="2">
    <source>
        <dbReference type="SAM" id="MobiDB-lite"/>
    </source>
</evidence>
<feature type="compositionally biased region" description="Polar residues" evidence="2">
    <location>
        <begin position="387"/>
        <end position="421"/>
    </location>
</feature>
<feature type="domain" description="Galectin" evidence="3">
    <location>
        <begin position="865"/>
        <end position="1017"/>
    </location>
</feature>
<accession>A0A1I8GA91</accession>
<feature type="compositionally biased region" description="Polar residues" evidence="2">
    <location>
        <begin position="444"/>
        <end position="474"/>
    </location>
</feature>
<feature type="compositionally biased region" description="Basic and acidic residues" evidence="2">
    <location>
        <begin position="500"/>
        <end position="509"/>
    </location>
</feature>
<feature type="compositionally biased region" description="Basic and acidic residues" evidence="2">
    <location>
        <begin position="517"/>
        <end position="530"/>
    </location>
</feature>
<feature type="compositionally biased region" description="Basic and acidic residues" evidence="2">
    <location>
        <begin position="337"/>
        <end position="367"/>
    </location>
</feature>
<reference evidence="5" key="1">
    <citation type="submission" date="2016-11" db="UniProtKB">
        <authorList>
            <consortium name="WormBaseParasite"/>
        </authorList>
    </citation>
    <scope>IDENTIFICATION</scope>
</reference>
<dbReference type="WBParaSite" id="maker-uti_cns_0001177-snap-gene-0.3-mRNA-1">
    <property type="protein sequence ID" value="maker-uti_cns_0001177-snap-gene-0.3-mRNA-1"/>
    <property type="gene ID" value="maker-uti_cns_0001177-snap-gene-0.3"/>
</dbReference>
<dbReference type="Gene3D" id="2.60.120.200">
    <property type="match status" value="4"/>
</dbReference>
<feature type="compositionally biased region" description="Low complexity" evidence="2">
    <location>
        <begin position="768"/>
        <end position="783"/>
    </location>
</feature>
<dbReference type="InterPro" id="IPR013320">
    <property type="entry name" value="ConA-like_dom_sf"/>
</dbReference>
<feature type="compositionally biased region" description="Polar residues" evidence="2">
    <location>
        <begin position="622"/>
        <end position="642"/>
    </location>
</feature>
<feature type="compositionally biased region" description="Basic and acidic residues" evidence="2">
    <location>
        <begin position="252"/>
        <end position="281"/>
    </location>
</feature>
<dbReference type="PROSITE" id="PS51304">
    <property type="entry name" value="GALECTIN"/>
    <property type="match status" value="4"/>
</dbReference>
<feature type="domain" description="Galectin" evidence="3">
    <location>
        <begin position="8"/>
        <end position="151"/>
    </location>
</feature>
<proteinExistence type="predicted"/>
<feature type="region of interest" description="Disordered" evidence="2">
    <location>
        <begin position="749"/>
        <end position="790"/>
    </location>
</feature>
<name>A0A1I8GA91_9PLAT</name>
<dbReference type="Proteomes" id="UP000095280">
    <property type="component" value="Unplaced"/>
</dbReference>
<sequence length="1456" mass="159811">LSKQGTQFTYDIPDGLIEGDCVEVKGRLTGKRVCLELSGALTKVPSTAAADGDAEKVEEHRVVPLRLRFSRGGRYKLHSDYLGREASRRGRFRYDFQADSQFIVQIRILHLYYDIRINDIELIKLEHGQLHNEIQMLSLDGDAEFTAVDFIDLEDLAEATGGGLAISLPMGDPIDNSSPASEPELIVPKKFRKQNAQQPVLDTIDTAGTMDYADGRAAHQQQRTKRRTEEPTSEMPAGVKARKTKLPSSSSKENDAHPELTVDSAEQRLELKDSSTSEARRSRDRRPKGLANNDKLMVAELPIQSDKQPKQSTGEPRRSKRTSDQQQTLQQGNKAELGFDIKDSESKQERSQRKKTTKSEQPSKRETSSNQYSKSKPDARRPRQEQDFAQNGSQPRAESVTTQAPISSVLAEQQELQNAESVKTKEMQPRTQQQPVFAAEICRNLQQPVDSLTDPSKSVSRPKSLDVEQNSSKDAAQPVIKKPNSSKSQPQKLDSPKTGTDPHHQKEHSAPPGSDPVDTKPNRQKLDTSKAQKQQIPAGSYSVPTPTLQQQQQRRPQGQSSLGRPRRGSGAGEAEVLPPSAPSQQQQQQKQPHNVQSSPPVKSALPKAPNKQRLGESRADTAIQSQDAPAPGSYSSPRAQQQKLKRADVEPQHELEISGSYNIEAQQSAVKQKSHQQRLVDGVYRVVPVTPVVSALPVANQQQQQQILLKQKQLKQQSQQRQESAGEMSDSLWKSQHIDEDNLVSLTDSQLDSADCPSAAADQDVAPKSNRSSSRKSSSGLSSVAEANADAAGPCNAVKRLDISGPWSIQERRKVPPSNDTFDEDGSSQTAADQAFRHSATPSELLYAESKVYDTITVESEPEPFVAHLPEPLRSGRRIIVSGQFSESTKRATLSLRNSKRSGISASTDNAKTRKAAADVEEEFLVQLKQLDEEGGATELTCRQYNGREWTSEQRSMTRALKPNKTGSFCVEIHTSSVAFTVRFEDAVCVQPHTIPFSNFTHLVLDGSSEYQSIEFPDELELPYSEEFPQSLDLVSHILIKLQLFNSAGGTGGKRASTTVPGSQSPIALGLDHGAAMLCLMDPVKQTVSVGRTVPETGGFLCETKVDRVPDLAKLSSVLLRMETDSVLILLDGKPVLSYNLLTRKHYITSFFIDGNFLLKDVVWKEKRAPKWTPLPPSFQVGRSIRVSGLLPEDGRSVCFVALTVDAAGAPESSNAAFCLRCEPGRQPSVTSSAPSASSATMQRPPLLPGQRFEAHILCKLTGFEVMLGDLEAGVCQVPHGVDPRQLRSVRLTGGAVFYEVDFPDQLGLPYLNRFPVSLKESRFVTVDVECGLHASRPNTISFALCTGPGDACLKPLVCEFNMAQGYASMAWSNPAGELCDEDTKKFDPRLAGEVETVALQATDSDYILSVNETAVLKYPVRHSLDEIQYVLIDGDVCITSVQFEGKAATPSCCIN</sequence>
<feature type="compositionally biased region" description="Low complexity" evidence="2">
    <location>
        <begin position="582"/>
        <end position="598"/>
    </location>
</feature>
<feature type="region of interest" description="Disordered" evidence="2">
    <location>
        <begin position="215"/>
        <end position="660"/>
    </location>
</feature>
<feature type="domain" description="Galectin" evidence="3">
    <location>
        <begin position="1171"/>
        <end position="1304"/>
    </location>
</feature>